<gene>
    <name evidence="2" type="ordered locus">PCC7424_5622</name>
</gene>
<proteinExistence type="predicted"/>
<dbReference type="KEGG" id="cyc:PCC7424_5622"/>
<dbReference type="SUPFAM" id="SSF82771">
    <property type="entry name" value="GIY-YIG endonuclease"/>
    <property type="match status" value="1"/>
</dbReference>
<feature type="domain" description="GIY-YIG" evidence="1">
    <location>
        <begin position="58"/>
        <end position="133"/>
    </location>
</feature>
<accession>B7KN09</accession>
<organism evidence="2 3">
    <name type="scientific">Gloeothece citriformis (strain PCC 7424)</name>
    <name type="common">Cyanothece sp. (strain PCC 7424)</name>
    <dbReference type="NCBI Taxonomy" id="65393"/>
    <lineage>
        <taxon>Bacteria</taxon>
        <taxon>Bacillati</taxon>
        <taxon>Cyanobacteriota</taxon>
        <taxon>Cyanophyceae</taxon>
        <taxon>Oscillatoriophycideae</taxon>
        <taxon>Chroococcales</taxon>
        <taxon>Aphanothecaceae</taxon>
        <taxon>Gloeothece</taxon>
        <taxon>Gloeothece citriformis</taxon>
    </lineage>
</organism>
<dbReference type="Proteomes" id="UP000002384">
    <property type="component" value="Plasmid pP742406"/>
</dbReference>
<keyword evidence="3" id="KW-1185">Reference proteome</keyword>
<protein>
    <submittedName>
        <fullName evidence="2">Excinuclease ABC C subunit domain protein</fullName>
    </submittedName>
</protein>
<sequence length="253" mass="29142">MPESSKTTAITFRCPSDVIDSIDGQAKATHQNRTDVLVDLILGSVPNVKVTERQKLPPLPAIYFVFTPDKRLLYIGKADNLQKRWNNHYKYQYFVETSLDCRIGYFTLDSADNLDEVIEEFKQESVSTPQENILVTNGQLNELRQELYSLKRRFDIAFASLSQFGLDNLLKRFEAVKPPRGKQTWQPTSEDQKQGITRSNLMKHFGFNSTPDLESAALFYSLDPDKYLEELSGWQCKPMDKSNSRTRFFPPKP</sequence>
<name>B7KN09_GLOC7</name>
<dbReference type="Pfam" id="PF01541">
    <property type="entry name" value="GIY-YIG"/>
    <property type="match status" value="1"/>
</dbReference>
<dbReference type="RefSeq" id="WP_012599414.1">
    <property type="nucleotide sequence ID" value="NC_011734.1"/>
</dbReference>
<geneLocation type="plasmid" evidence="2 3">
    <name>pP742406</name>
</geneLocation>
<reference evidence="3" key="1">
    <citation type="journal article" date="2011" name="MBio">
        <title>Novel metabolic attributes of the genus Cyanothece, comprising a group of unicellular nitrogen-fixing Cyanobacteria.</title>
        <authorList>
            <person name="Bandyopadhyay A."/>
            <person name="Elvitigala T."/>
            <person name="Welsh E."/>
            <person name="Stockel J."/>
            <person name="Liberton M."/>
            <person name="Min H."/>
            <person name="Sherman L.A."/>
            <person name="Pakrasi H.B."/>
        </authorList>
    </citation>
    <scope>NUCLEOTIDE SEQUENCE [LARGE SCALE GENOMIC DNA]</scope>
    <source>
        <strain evidence="3">PCC 7424</strain>
        <plasmid evidence="3">pP742406</plasmid>
    </source>
</reference>
<dbReference type="PROSITE" id="PS50164">
    <property type="entry name" value="GIY_YIG"/>
    <property type="match status" value="1"/>
</dbReference>
<evidence type="ECO:0000259" key="1">
    <source>
        <dbReference type="PROSITE" id="PS50164"/>
    </source>
</evidence>
<dbReference type="HOGENOM" id="CLU_1105703_0_0_3"/>
<dbReference type="InterPro" id="IPR035901">
    <property type="entry name" value="GIY-YIG_endonuc_sf"/>
</dbReference>
<evidence type="ECO:0000313" key="2">
    <source>
        <dbReference type="EMBL" id="ACK74181.1"/>
    </source>
</evidence>
<dbReference type="CDD" id="cd00719">
    <property type="entry name" value="GIY-YIG_SF"/>
    <property type="match status" value="1"/>
</dbReference>
<dbReference type="EMBL" id="CP001297">
    <property type="protein sequence ID" value="ACK74181.1"/>
    <property type="molecule type" value="Genomic_DNA"/>
</dbReference>
<dbReference type="AlphaFoldDB" id="B7KN09"/>
<evidence type="ECO:0000313" key="3">
    <source>
        <dbReference type="Proteomes" id="UP000002384"/>
    </source>
</evidence>
<dbReference type="OrthoDB" id="468458at2"/>
<dbReference type="Gene3D" id="3.40.1440.10">
    <property type="entry name" value="GIY-YIG endonuclease"/>
    <property type="match status" value="1"/>
</dbReference>
<keyword evidence="2" id="KW-0614">Plasmid</keyword>
<dbReference type="InterPro" id="IPR000305">
    <property type="entry name" value="GIY-YIG_endonuc"/>
</dbReference>